<evidence type="ECO:0000313" key="5">
    <source>
        <dbReference type="Proteomes" id="UP000023152"/>
    </source>
</evidence>
<keyword evidence="5" id="KW-1185">Reference proteome</keyword>
<comment type="subcellular location">
    <subcellularLocation>
        <location evidence="1">Nucleus</location>
    </subcellularLocation>
</comment>
<dbReference type="GO" id="GO:1902369">
    <property type="term" value="P:negative regulation of RNA catabolic process"/>
    <property type="evidence" value="ECO:0007669"/>
    <property type="project" value="TreeGrafter"/>
</dbReference>
<dbReference type="InterPro" id="IPR013633">
    <property type="entry name" value="NRDE-2"/>
</dbReference>
<dbReference type="PANTHER" id="PTHR13471:SF0">
    <property type="entry name" value="NUCLEAR EXOSOME REGULATOR NRDE2"/>
    <property type="match status" value="1"/>
</dbReference>
<dbReference type="Pfam" id="PF08424">
    <property type="entry name" value="NRDE-2"/>
    <property type="match status" value="1"/>
</dbReference>
<accession>X6MM38</accession>
<dbReference type="GO" id="GO:0071013">
    <property type="term" value="C:catalytic step 2 spliceosome"/>
    <property type="evidence" value="ECO:0007669"/>
    <property type="project" value="TreeGrafter"/>
</dbReference>
<evidence type="ECO:0000256" key="2">
    <source>
        <dbReference type="ARBA" id="ARBA00009265"/>
    </source>
</evidence>
<reference evidence="4 5" key="1">
    <citation type="journal article" date="2013" name="Curr. Biol.">
        <title>The Genome of the Foraminiferan Reticulomyxa filosa.</title>
        <authorList>
            <person name="Glockner G."/>
            <person name="Hulsmann N."/>
            <person name="Schleicher M."/>
            <person name="Noegel A.A."/>
            <person name="Eichinger L."/>
            <person name="Gallinger C."/>
            <person name="Pawlowski J."/>
            <person name="Sierra R."/>
            <person name="Euteneuer U."/>
            <person name="Pillet L."/>
            <person name="Moustafa A."/>
            <person name="Platzer M."/>
            <person name="Groth M."/>
            <person name="Szafranski K."/>
            <person name="Schliwa M."/>
        </authorList>
    </citation>
    <scope>NUCLEOTIDE SEQUENCE [LARGE SCALE GENOMIC DNA]</scope>
</reference>
<proteinExistence type="inferred from homology"/>
<name>X6MM38_RETFI</name>
<comment type="caution">
    <text evidence="4">The sequence shown here is derived from an EMBL/GenBank/DDBJ whole genome shotgun (WGS) entry which is preliminary data.</text>
</comment>
<dbReference type="EMBL" id="ASPP01019684">
    <property type="protein sequence ID" value="ETO14884.1"/>
    <property type="molecule type" value="Genomic_DNA"/>
</dbReference>
<evidence type="ECO:0000256" key="1">
    <source>
        <dbReference type="ARBA" id="ARBA00004123"/>
    </source>
</evidence>
<dbReference type="Proteomes" id="UP000023152">
    <property type="component" value="Unassembled WGS sequence"/>
</dbReference>
<gene>
    <name evidence="4" type="ORF">RFI_22487</name>
</gene>
<dbReference type="AlphaFoldDB" id="X6MM38"/>
<keyword evidence="3" id="KW-0539">Nucleus</keyword>
<evidence type="ECO:0000256" key="3">
    <source>
        <dbReference type="ARBA" id="ARBA00023242"/>
    </source>
</evidence>
<comment type="similarity">
    <text evidence="2">Belongs to the NRDE2 family.</text>
</comment>
<protein>
    <submittedName>
        <fullName evidence="4">Uncharacterized protein</fullName>
    </submittedName>
</protein>
<dbReference type="OrthoDB" id="297219at2759"/>
<organism evidence="4 5">
    <name type="scientific">Reticulomyxa filosa</name>
    <dbReference type="NCBI Taxonomy" id="46433"/>
    <lineage>
        <taxon>Eukaryota</taxon>
        <taxon>Sar</taxon>
        <taxon>Rhizaria</taxon>
        <taxon>Retaria</taxon>
        <taxon>Foraminifera</taxon>
        <taxon>Monothalamids</taxon>
        <taxon>Reticulomyxidae</taxon>
        <taxon>Reticulomyxa</taxon>
    </lineage>
</organism>
<dbReference type="GO" id="GO:0031048">
    <property type="term" value="P:regulatory ncRNA-mediated heterochromatin formation"/>
    <property type="evidence" value="ECO:0007669"/>
    <property type="project" value="TreeGrafter"/>
</dbReference>
<sequence>MEQPWDIKNDDVLYTFDKNGEESNWKLKKPYSGDVTNYEAEPMLMDKLGNLTWCDLSDSTRTTTVTIESTILPTAADSIRNTNEEQLYVRISKQIRKTVVPYQRAILKAACPRLCIEPETINAQLNEDTIELDVKIGNGQTLSKIYEEHRTEKEIKKKKIDKCKEWTRKECLNIDAWLHYMEQLDEDMSAQWRVVNKALEYNNDNNVLLLHKLMLGYYYLPGHEIEMQWEQCIESHANNPQLWYCYIQHELTNRYHWFTMTRLRVIFRDALRCLLQCVHNPVSTSTAITVANNPNNNILNKNLFKWMLKVLLLYCQMEYYSGYHERCFAVIVAMLELNVGSQWNIMRQRTKTKTNTNTNSKENVIFQMESMNLLQYLNLYWSCHFAKIGNLPLTGVESIGLSHWCDQVCSFSNVNNIKESSIDSSSLQWNYFSVMNDKLFKLKKGDNKMYYQWLDNEHCQRYKQWKQVKWMEETQKHLNQTNTNDDGDEDEIDEGWLDNTVCFEDVKPYCFYLVDDNTNDTANRWLEMFLMQMSYKLFGLELSGIIGWEPLTMSQYLCELDLKSNENVLYLQMEWWESYANVYLKHMKTWFEKLTFHNGCHKTIQKFVFTNFLEYLEFPSFLAQSKQGILSNNNNSHKCNNKHFVLNILWYWYDLHSQLNSIGNNNWKMSLRLKCALIHLLYDCYGEAKAKTVAKEILGKDSSNARLYHCYAQLLLKCQNIKDAKKVYANALRMLPHIHKEQRIYAPMLFWEYLCIELLPQIDNSGNKQNEWVHWQKVVLPLLASASKLQFQTIDAEFRYSDTANNIYHQYELILNVNDQSFWNLTVSDNSGDGDDEIYCWNSRSPAVYVLLCYYLWMLVSNTQSIGEATNKIFCYEKNLKGSFDKEYWYYQMLQITSRFVEIKMKFCDNFLNDLNPNDLCHLVTKAVSEFPNNCYFLCPVLHNLHHNYIVLVINRH</sequence>
<evidence type="ECO:0000313" key="4">
    <source>
        <dbReference type="EMBL" id="ETO14884.1"/>
    </source>
</evidence>
<dbReference type="PANTHER" id="PTHR13471">
    <property type="entry name" value="TETRATRICOPEPTIDE-LIKE HELICAL"/>
    <property type="match status" value="1"/>
</dbReference>